<dbReference type="Proteomes" id="UP000682266">
    <property type="component" value="Unassembled WGS sequence"/>
</dbReference>
<evidence type="ECO:0000313" key="2">
    <source>
        <dbReference type="Proteomes" id="UP000682266"/>
    </source>
</evidence>
<accession>A0AA41JMQ1</accession>
<sequence>MLRTLNPSIGTLRPGQVLKYRKAAMRKVITGWKPMTTANVGRLYNTKAPDTYVRKLDYALATIQQRKEPVCTP</sequence>
<organism evidence="1 2">
    <name type="scientific">Burkholderia ambifaria</name>
    <dbReference type="NCBI Taxonomy" id="152480"/>
    <lineage>
        <taxon>Bacteria</taxon>
        <taxon>Pseudomonadati</taxon>
        <taxon>Pseudomonadota</taxon>
        <taxon>Betaproteobacteria</taxon>
        <taxon>Burkholderiales</taxon>
        <taxon>Burkholderiaceae</taxon>
        <taxon>Burkholderia</taxon>
        <taxon>Burkholderia cepacia complex</taxon>
    </lineage>
</organism>
<dbReference type="RefSeq" id="WP_146124477.1">
    <property type="nucleotide sequence ID" value="NZ_CADERF010000016.1"/>
</dbReference>
<name>A0AA41JMQ1_9BURK</name>
<reference evidence="1" key="1">
    <citation type="submission" date="2021-04" db="EMBL/GenBank/DDBJ databases">
        <title>A collection of bacterial strains from the Burkholderia cepacia Research Laboratory and Repository.</title>
        <authorList>
            <person name="Lipuma J."/>
            <person name="Spilker T."/>
        </authorList>
    </citation>
    <scope>NUCLEOTIDE SEQUENCE</scope>
    <source>
        <strain evidence="1">AU36012</strain>
    </source>
</reference>
<proteinExistence type="predicted"/>
<evidence type="ECO:0000313" key="1">
    <source>
        <dbReference type="EMBL" id="MBR8133238.1"/>
    </source>
</evidence>
<protein>
    <submittedName>
        <fullName evidence="1">Uncharacterized protein</fullName>
    </submittedName>
</protein>
<dbReference type="EMBL" id="JAGSVG010000038">
    <property type="protein sequence ID" value="MBR8133238.1"/>
    <property type="molecule type" value="Genomic_DNA"/>
</dbReference>
<dbReference type="AlphaFoldDB" id="A0AA41JMQ1"/>
<gene>
    <name evidence="1" type="ORF">KDW93_30530</name>
</gene>
<comment type="caution">
    <text evidence="1">The sequence shown here is derived from an EMBL/GenBank/DDBJ whole genome shotgun (WGS) entry which is preliminary data.</text>
</comment>